<evidence type="ECO:0000256" key="5">
    <source>
        <dbReference type="ARBA" id="ARBA00023163"/>
    </source>
</evidence>
<keyword evidence="2" id="KW-0862">Zinc</keyword>
<dbReference type="GO" id="GO:0003677">
    <property type="term" value="F:DNA binding"/>
    <property type="evidence" value="ECO:0007669"/>
    <property type="project" value="UniProtKB-KW"/>
</dbReference>
<proteinExistence type="predicted"/>
<sequence>MADDGGSVPAPPQRKRAKHTRSRLGCGVCRIRRVRCDLERPLCKRCTSTGRTCDGYPAPAEISNDASTDGPATQELVPRPQPQILEMTLRGLDFSLPAQAGRSLHFFQHNTALEFAGYFTSDLWSNLVLQVCRRESCVKQMVVALGLLHESFHHDHGGAKNLTTAKAMRQKATNEYALGIKLLNSHIAAQGWASLDITLICSMLCVAFEWLRGDYVSAQTHLWSSISILSQWNKRKAPLLNGTSLSSPSGHLIQTRLRPACTSFVLQARSMPIHFTLPWHLILDVQNEIESFHSLQEARHSLDMLLADALPETMAVKARSRADYRRVEEIASRLTQWSHHFGDYLATCPPNEASSAPAVIMKLWHTTARILLTACLNTDETIFDDFFPEFTEIVEKTEHLLSSSSTKFSIDIGVVPLLYYVALKCRHPRVRRQAIKMLIDYPRREAVWDSLGAACVLEEILTVEERGLGEIHSHLDVPSSSRVCHMYARMDMENRRIRVTLEQQGGTCNEEKVLTW</sequence>
<dbReference type="Gene3D" id="4.10.240.10">
    <property type="entry name" value="Zn(2)-C6 fungal-type DNA-binding domain"/>
    <property type="match status" value="1"/>
</dbReference>
<dbReference type="OrthoDB" id="3598904at2759"/>
<dbReference type="GO" id="GO:0008270">
    <property type="term" value="F:zinc ion binding"/>
    <property type="evidence" value="ECO:0007669"/>
    <property type="project" value="InterPro"/>
</dbReference>
<dbReference type="CDD" id="cd00067">
    <property type="entry name" value="GAL4"/>
    <property type="match status" value="1"/>
</dbReference>
<evidence type="ECO:0000256" key="1">
    <source>
        <dbReference type="ARBA" id="ARBA00022723"/>
    </source>
</evidence>
<dbReference type="Pfam" id="PF00172">
    <property type="entry name" value="Zn_clus"/>
    <property type="match status" value="1"/>
</dbReference>
<keyword evidence="3" id="KW-0805">Transcription regulation</keyword>
<dbReference type="EMBL" id="JAGMUV010000002">
    <property type="protein sequence ID" value="KAH7170007.1"/>
    <property type="molecule type" value="Genomic_DNA"/>
</dbReference>
<evidence type="ECO:0000256" key="2">
    <source>
        <dbReference type="ARBA" id="ARBA00022833"/>
    </source>
</evidence>
<dbReference type="Proteomes" id="UP000738349">
    <property type="component" value="Unassembled WGS sequence"/>
</dbReference>
<keyword evidence="1" id="KW-0479">Metal-binding</keyword>
<name>A0A9P9FN56_9HYPO</name>
<dbReference type="PANTHER" id="PTHR36206:SF12">
    <property type="entry name" value="ASPERCRYPTIN BIOSYNTHESIS CLUSTER-SPECIFIC TRANSCRIPTION REGULATOR ATNN-RELATED"/>
    <property type="match status" value="1"/>
</dbReference>
<keyword evidence="9" id="KW-1185">Reference proteome</keyword>
<reference evidence="8" key="1">
    <citation type="journal article" date="2021" name="Nat. Commun.">
        <title>Genetic determinants of endophytism in the Arabidopsis root mycobiome.</title>
        <authorList>
            <person name="Mesny F."/>
            <person name="Miyauchi S."/>
            <person name="Thiergart T."/>
            <person name="Pickel B."/>
            <person name="Atanasova L."/>
            <person name="Karlsson M."/>
            <person name="Huettel B."/>
            <person name="Barry K.W."/>
            <person name="Haridas S."/>
            <person name="Chen C."/>
            <person name="Bauer D."/>
            <person name="Andreopoulos W."/>
            <person name="Pangilinan J."/>
            <person name="LaButti K."/>
            <person name="Riley R."/>
            <person name="Lipzen A."/>
            <person name="Clum A."/>
            <person name="Drula E."/>
            <person name="Henrissat B."/>
            <person name="Kohler A."/>
            <person name="Grigoriev I.V."/>
            <person name="Martin F.M."/>
            <person name="Hacquard S."/>
        </authorList>
    </citation>
    <scope>NUCLEOTIDE SEQUENCE</scope>
    <source>
        <strain evidence="8">MPI-CAGE-AT-0147</strain>
    </source>
</reference>
<evidence type="ECO:0000259" key="7">
    <source>
        <dbReference type="PROSITE" id="PS50048"/>
    </source>
</evidence>
<dbReference type="PANTHER" id="PTHR36206">
    <property type="entry name" value="ASPERCRYPTIN BIOSYNTHESIS CLUSTER-SPECIFIC TRANSCRIPTION REGULATOR ATNN-RELATED"/>
    <property type="match status" value="1"/>
</dbReference>
<gene>
    <name evidence="8" type="ORF">EDB81DRAFT_150732</name>
</gene>
<evidence type="ECO:0000256" key="6">
    <source>
        <dbReference type="ARBA" id="ARBA00023242"/>
    </source>
</evidence>
<evidence type="ECO:0000313" key="9">
    <source>
        <dbReference type="Proteomes" id="UP000738349"/>
    </source>
</evidence>
<dbReference type="SMART" id="SM00066">
    <property type="entry name" value="GAL4"/>
    <property type="match status" value="1"/>
</dbReference>
<dbReference type="AlphaFoldDB" id="A0A9P9FN56"/>
<evidence type="ECO:0000256" key="4">
    <source>
        <dbReference type="ARBA" id="ARBA00023125"/>
    </source>
</evidence>
<dbReference type="InterPro" id="IPR001138">
    <property type="entry name" value="Zn2Cys6_DnaBD"/>
</dbReference>
<dbReference type="GO" id="GO:0000981">
    <property type="term" value="F:DNA-binding transcription factor activity, RNA polymerase II-specific"/>
    <property type="evidence" value="ECO:0007669"/>
    <property type="project" value="InterPro"/>
</dbReference>
<dbReference type="InterPro" id="IPR052360">
    <property type="entry name" value="Transcr_Regulatory_Proteins"/>
</dbReference>
<evidence type="ECO:0000313" key="8">
    <source>
        <dbReference type="EMBL" id="KAH7170007.1"/>
    </source>
</evidence>
<dbReference type="InterPro" id="IPR036864">
    <property type="entry name" value="Zn2-C6_fun-type_DNA-bd_sf"/>
</dbReference>
<comment type="caution">
    <text evidence="8">The sequence shown here is derived from an EMBL/GenBank/DDBJ whole genome shotgun (WGS) entry which is preliminary data.</text>
</comment>
<feature type="domain" description="Zn(2)-C6 fungal-type" evidence="7">
    <location>
        <begin position="25"/>
        <end position="53"/>
    </location>
</feature>
<protein>
    <recommendedName>
        <fullName evidence="7">Zn(2)-C6 fungal-type domain-containing protein</fullName>
    </recommendedName>
</protein>
<organism evidence="8 9">
    <name type="scientific">Dactylonectria macrodidyma</name>
    <dbReference type="NCBI Taxonomy" id="307937"/>
    <lineage>
        <taxon>Eukaryota</taxon>
        <taxon>Fungi</taxon>
        <taxon>Dikarya</taxon>
        <taxon>Ascomycota</taxon>
        <taxon>Pezizomycotina</taxon>
        <taxon>Sordariomycetes</taxon>
        <taxon>Hypocreomycetidae</taxon>
        <taxon>Hypocreales</taxon>
        <taxon>Nectriaceae</taxon>
        <taxon>Dactylonectria</taxon>
    </lineage>
</organism>
<evidence type="ECO:0000256" key="3">
    <source>
        <dbReference type="ARBA" id="ARBA00023015"/>
    </source>
</evidence>
<keyword evidence="4" id="KW-0238">DNA-binding</keyword>
<keyword evidence="5" id="KW-0804">Transcription</keyword>
<dbReference type="PROSITE" id="PS00463">
    <property type="entry name" value="ZN2_CY6_FUNGAL_1"/>
    <property type="match status" value="1"/>
</dbReference>
<dbReference type="PROSITE" id="PS50048">
    <property type="entry name" value="ZN2_CY6_FUNGAL_2"/>
    <property type="match status" value="1"/>
</dbReference>
<dbReference type="SUPFAM" id="SSF57701">
    <property type="entry name" value="Zn2/Cys6 DNA-binding domain"/>
    <property type="match status" value="1"/>
</dbReference>
<keyword evidence="6" id="KW-0539">Nucleus</keyword>
<accession>A0A9P9FN56</accession>